<evidence type="ECO:0000256" key="5">
    <source>
        <dbReference type="ARBA" id="ARBA00022842"/>
    </source>
</evidence>
<dbReference type="AlphaFoldDB" id="A0A0W0TQT2"/>
<evidence type="ECO:0000256" key="1">
    <source>
        <dbReference type="ARBA" id="ARBA00001936"/>
    </source>
</evidence>
<dbReference type="InterPro" id="IPR045121">
    <property type="entry name" value="CoAse"/>
</dbReference>
<sequence>MDRKKTGHDAAVIVLVEESSQSLILTQRSPQLKNHPGEICFPGGRWQPGDLDFYRTALRELWEELGIDAGRIHSEVPLAVEKTLTGFIIHPWLAKIKALHPYRLDDQEVADVFRIPLNEVCRKTNYQPIRIEREGMVFESCRYVGESDRFVWGATARIMMQLCALDLSH</sequence>
<dbReference type="InterPro" id="IPR015797">
    <property type="entry name" value="NUDIX_hydrolase-like_dom_sf"/>
</dbReference>
<dbReference type="Proteomes" id="UP000054773">
    <property type="component" value="Unassembled WGS sequence"/>
</dbReference>
<proteinExistence type="predicted"/>
<dbReference type="PROSITE" id="PS51462">
    <property type="entry name" value="NUDIX"/>
    <property type="match status" value="1"/>
</dbReference>
<comment type="cofactor">
    <cofactor evidence="2">
        <name>Mg(2+)</name>
        <dbReference type="ChEBI" id="CHEBI:18420"/>
    </cofactor>
</comment>
<dbReference type="RefSeq" id="WP_058526236.1">
    <property type="nucleotide sequence ID" value="NZ_CAAAHY010000002.1"/>
</dbReference>
<organism evidence="8 9">
    <name type="scientific">Legionella erythra</name>
    <dbReference type="NCBI Taxonomy" id="448"/>
    <lineage>
        <taxon>Bacteria</taxon>
        <taxon>Pseudomonadati</taxon>
        <taxon>Pseudomonadota</taxon>
        <taxon>Gammaproteobacteria</taxon>
        <taxon>Legionellales</taxon>
        <taxon>Legionellaceae</taxon>
        <taxon>Legionella</taxon>
    </lineage>
</organism>
<dbReference type="PANTHER" id="PTHR12992:SF11">
    <property type="entry name" value="MITOCHONDRIAL COENZYME A DIPHOSPHATASE NUDT8"/>
    <property type="match status" value="1"/>
</dbReference>
<evidence type="ECO:0000259" key="7">
    <source>
        <dbReference type="PROSITE" id="PS51462"/>
    </source>
</evidence>
<evidence type="ECO:0000313" key="9">
    <source>
        <dbReference type="Proteomes" id="UP000054773"/>
    </source>
</evidence>
<dbReference type="EMBL" id="LNYA01000023">
    <property type="protein sequence ID" value="KTC98020.1"/>
    <property type="molecule type" value="Genomic_DNA"/>
</dbReference>
<dbReference type="Pfam" id="PF00293">
    <property type="entry name" value="NUDIX"/>
    <property type="match status" value="1"/>
</dbReference>
<evidence type="ECO:0000256" key="3">
    <source>
        <dbReference type="ARBA" id="ARBA00022723"/>
    </source>
</evidence>
<dbReference type="Gene3D" id="3.90.79.10">
    <property type="entry name" value="Nucleoside Triphosphate Pyrophosphohydrolase"/>
    <property type="match status" value="1"/>
</dbReference>
<dbReference type="PATRIC" id="fig|448.7.peg.1128"/>
<keyword evidence="3" id="KW-0479">Metal-binding</keyword>
<name>A0A0W0TQT2_LEGER</name>
<keyword evidence="5" id="KW-0460">Magnesium</keyword>
<keyword evidence="4" id="KW-0378">Hydrolase</keyword>
<dbReference type="CDD" id="cd03426">
    <property type="entry name" value="NUDIX_CoAse_Nudt7"/>
    <property type="match status" value="1"/>
</dbReference>
<reference evidence="8 9" key="1">
    <citation type="submission" date="2015-11" db="EMBL/GenBank/DDBJ databases">
        <title>Genomic analysis of 38 Legionella species identifies large and diverse effector repertoires.</title>
        <authorList>
            <person name="Burstein D."/>
            <person name="Amaro F."/>
            <person name="Zusman T."/>
            <person name="Lifshitz Z."/>
            <person name="Cohen O."/>
            <person name="Gilbert J.A."/>
            <person name="Pupko T."/>
            <person name="Shuman H.A."/>
            <person name="Segal G."/>
        </authorList>
    </citation>
    <scope>NUCLEOTIDE SEQUENCE [LARGE SCALE GENOMIC DNA]</scope>
    <source>
        <strain evidence="8 9">SE-32A-C8</strain>
    </source>
</reference>
<keyword evidence="9" id="KW-1185">Reference proteome</keyword>
<comment type="caution">
    <text evidence="8">The sequence shown here is derived from an EMBL/GenBank/DDBJ whole genome shotgun (WGS) entry which is preliminary data.</text>
</comment>
<evidence type="ECO:0000256" key="2">
    <source>
        <dbReference type="ARBA" id="ARBA00001946"/>
    </source>
</evidence>
<dbReference type="GO" id="GO:0010945">
    <property type="term" value="F:coenzyme A diphosphatase activity"/>
    <property type="evidence" value="ECO:0007669"/>
    <property type="project" value="InterPro"/>
</dbReference>
<dbReference type="PANTHER" id="PTHR12992">
    <property type="entry name" value="NUDIX HYDROLASE"/>
    <property type="match status" value="1"/>
</dbReference>
<evidence type="ECO:0000256" key="4">
    <source>
        <dbReference type="ARBA" id="ARBA00022801"/>
    </source>
</evidence>
<comment type="cofactor">
    <cofactor evidence="1">
        <name>Mn(2+)</name>
        <dbReference type="ChEBI" id="CHEBI:29035"/>
    </cofactor>
</comment>
<accession>A0A0W0TQT2</accession>
<feature type="domain" description="Nudix hydrolase" evidence="7">
    <location>
        <begin position="6"/>
        <end position="137"/>
    </location>
</feature>
<dbReference type="OrthoDB" id="9802805at2"/>
<dbReference type="GO" id="GO:0046872">
    <property type="term" value="F:metal ion binding"/>
    <property type="evidence" value="ECO:0007669"/>
    <property type="project" value="UniProtKB-KW"/>
</dbReference>
<protein>
    <submittedName>
        <fullName evidence="8">MutT/nudix family transporter protein</fullName>
    </submittedName>
</protein>
<gene>
    <name evidence="8" type="ORF">Lery_1074</name>
</gene>
<dbReference type="STRING" id="448.Lery_1074"/>
<evidence type="ECO:0000256" key="6">
    <source>
        <dbReference type="ARBA" id="ARBA00023211"/>
    </source>
</evidence>
<evidence type="ECO:0000313" key="8">
    <source>
        <dbReference type="EMBL" id="KTC98020.1"/>
    </source>
</evidence>
<keyword evidence="6" id="KW-0464">Manganese</keyword>
<dbReference type="SUPFAM" id="SSF55811">
    <property type="entry name" value="Nudix"/>
    <property type="match status" value="1"/>
</dbReference>
<dbReference type="InterPro" id="IPR000086">
    <property type="entry name" value="NUDIX_hydrolase_dom"/>
</dbReference>